<evidence type="ECO:0000256" key="5">
    <source>
        <dbReference type="ARBA" id="ARBA00022723"/>
    </source>
</evidence>
<gene>
    <name evidence="12" type="ORF">DF223_03730</name>
</gene>
<evidence type="ECO:0000256" key="3">
    <source>
        <dbReference type="ARBA" id="ARBA00012239"/>
    </source>
</evidence>
<keyword evidence="7" id="KW-0408">Iron</keyword>
<dbReference type="Pfam" id="PF00266">
    <property type="entry name" value="Aminotran_5"/>
    <property type="match status" value="1"/>
</dbReference>
<dbReference type="RefSeq" id="WP_108962188.1">
    <property type="nucleotide sequence ID" value="NZ_QEFB01000001.1"/>
</dbReference>
<dbReference type="PANTHER" id="PTHR11601">
    <property type="entry name" value="CYSTEINE DESULFURYLASE FAMILY MEMBER"/>
    <property type="match status" value="1"/>
</dbReference>
<sequence>MLYLDNAATTPVRREVLEAMWPYLTAEFGNPSSVHTVGERAAVALADARGRVATVLGVRASEVVFTSGGTESDNLAIKGIALGNPRGRHLVTTAIEHEAVLESVDYLRRLHGFTVTFAPLSPDGILTPEALESVLRDDTTLVSVMYANNEIGTIQDIPALSAIAATRGIPFHTDAVQAAGWLDLSVRALGVDALSLSGHKIGAPKGVGVVTLRGRLPIEALVHGGGQERSRRSGTENVAGAVGLATALELAESERTDAAARLTAMRTEFTSRVRALVPTAVPTGHPEQRLPGHASFCFPGTSGEAVLLELERRGFVSSSGSACAAGSDEPSHVLTALGVSAEVAHTAVRFTFPASITAGQLEEVALAVAASVRSLTRIGGTPATAVGSLRVS</sequence>
<dbReference type="EC" id="2.8.1.7" evidence="3"/>
<feature type="domain" description="Aminotransferase class V" evidence="11">
    <location>
        <begin position="3"/>
        <end position="361"/>
    </location>
</feature>
<dbReference type="Gene3D" id="1.10.260.50">
    <property type="match status" value="1"/>
</dbReference>
<dbReference type="GO" id="GO:0031071">
    <property type="term" value="F:cysteine desulfurase activity"/>
    <property type="evidence" value="ECO:0007669"/>
    <property type="project" value="UniProtKB-EC"/>
</dbReference>
<dbReference type="InterPro" id="IPR020578">
    <property type="entry name" value="Aminotrans_V_PyrdxlP_BS"/>
</dbReference>
<dbReference type="InterPro" id="IPR000192">
    <property type="entry name" value="Aminotrans_V_dom"/>
</dbReference>
<dbReference type="AlphaFoldDB" id="A0A2U1THW3"/>
<keyword evidence="8" id="KW-0411">Iron-sulfur</keyword>
<dbReference type="PROSITE" id="PS00595">
    <property type="entry name" value="AA_TRANSFER_CLASS_5"/>
    <property type="match status" value="1"/>
</dbReference>
<dbReference type="EMBL" id="QEFB01000001">
    <property type="protein sequence ID" value="PWC08446.1"/>
    <property type="molecule type" value="Genomic_DNA"/>
</dbReference>
<proteinExistence type="inferred from homology"/>
<reference evidence="13" key="1">
    <citation type="submission" date="2018-04" db="EMBL/GenBank/DDBJ databases">
        <authorList>
            <person name="Liu S."/>
            <person name="Wang Z."/>
            <person name="Li J."/>
        </authorList>
    </citation>
    <scope>NUCLEOTIDE SEQUENCE [LARGE SCALE GENOMIC DNA]</scope>
    <source>
        <strain evidence="13">622</strain>
    </source>
</reference>
<dbReference type="PIRSF" id="PIRSF005572">
    <property type="entry name" value="NifS"/>
    <property type="match status" value="1"/>
</dbReference>
<name>A0A2U1THW3_9MICO</name>
<dbReference type="InterPro" id="IPR015421">
    <property type="entry name" value="PyrdxlP-dep_Trfase_major"/>
</dbReference>
<dbReference type="InterPro" id="IPR015422">
    <property type="entry name" value="PyrdxlP-dep_Trfase_small"/>
</dbReference>
<organism evidence="12 13">
    <name type="scientific">Mycetocola zhujimingii</name>
    <dbReference type="NCBI Taxonomy" id="2079792"/>
    <lineage>
        <taxon>Bacteria</taxon>
        <taxon>Bacillati</taxon>
        <taxon>Actinomycetota</taxon>
        <taxon>Actinomycetes</taxon>
        <taxon>Micrococcales</taxon>
        <taxon>Microbacteriaceae</taxon>
        <taxon>Mycetocola</taxon>
    </lineage>
</organism>
<evidence type="ECO:0000256" key="7">
    <source>
        <dbReference type="ARBA" id="ARBA00023004"/>
    </source>
</evidence>
<dbReference type="Proteomes" id="UP000244962">
    <property type="component" value="Unassembled WGS sequence"/>
</dbReference>
<keyword evidence="5" id="KW-0479">Metal-binding</keyword>
<dbReference type="PANTHER" id="PTHR11601:SF34">
    <property type="entry name" value="CYSTEINE DESULFURASE"/>
    <property type="match status" value="1"/>
</dbReference>
<dbReference type="GO" id="GO:0051536">
    <property type="term" value="F:iron-sulfur cluster binding"/>
    <property type="evidence" value="ECO:0007669"/>
    <property type="project" value="UniProtKB-KW"/>
</dbReference>
<evidence type="ECO:0000259" key="11">
    <source>
        <dbReference type="Pfam" id="PF00266"/>
    </source>
</evidence>
<dbReference type="SUPFAM" id="SSF53383">
    <property type="entry name" value="PLP-dependent transferases"/>
    <property type="match status" value="1"/>
</dbReference>
<evidence type="ECO:0000256" key="8">
    <source>
        <dbReference type="ARBA" id="ARBA00023014"/>
    </source>
</evidence>
<dbReference type="FunFam" id="3.40.640.10:FF:000084">
    <property type="entry name" value="IscS-like cysteine desulfurase"/>
    <property type="match status" value="1"/>
</dbReference>
<comment type="similarity">
    <text evidence="2">Belongs to the class-V pyridoxal-phosphate-dependent aminotransferase family. NifS/IscS subfamily.</text>
</comment>
<evidence type="ECO:0000256" key="4">
    <source>
        <dbReference type="ARBA" id="ARBA00022679"/>
    </source>
</evidence>
<comment type="cofactor">
    <cofactor evidence="1 10">
        <name>pyridoxal 5'-phosphate</name>
        <dbReference type="ChEBI" id="CHEBI:597326"/>
    </cofactor>
</comment>
<evidence type="ECO:0000256" key="2">
    <source>
        <dbReference type="ARBA" id="ARBA00006490"/>
    </source>
</evidence>
<evidence type="ECO:0000313" key="13">
    <source>
        <dbReference type="Proteomes" id="UP000244962"/>
    </source>
</evidence>
<dbReference type="Gene3D" id="3.90.1150.10">
    <property type="entry name" value="Aspartate Aminotransferase, domain 1"/>
    <property type="match status" value="1"/>
</dbReference>
<protein>
    <recommendedName>
        <fullName evidence="3">cysteine desulfurase</fullName>
        <ecNumber evidence="3">2.8.1.7</ecNumber>
    </recommendedName>
</protein>
<dbReference type="Gene3D" id="3.40.640.10">
    <property type="entry name" value="Type I PLP-dependent aspartate aminotransferase-like (Major domain)"/>
    <property type="match status" value="1"/>
</dbReference>
<evidence type="ECO:0000313" key="12">
    <source>
        <dbReference type="EMBL" id="PWC08446.1"/>
    </source>
</evidence>
<comment type="catalytic activity">
    <reaction evidence="9">
        <text>(sulfur carrier)-H + L-cysteine = (sulfur carrier)-SH + L-alanine</text>
        <dbReference type="Rhea" id="RHEA:43892"/>
        <dbReference type="Rhea" id="RHEA-COMP:14737"/>
        <dbReference type="Rhea" id="RHEA-COMP:14739"/>
        <dbReference type="ChEBI" id="CHEBI:29917"/>
        <dbReference type="ChEBI" id="CHEBI:35235"/>
        <dbReference type="ChEBI" id="CHEBI:57972"/>
        <dbReference type="ChEBI" id="CHEBI:64428"/>
        <dbReference type="EC" id="2.8.1.7"/>
    </reaction>
</comment>
<accession>A0A2U1THW3</accession>
<dbReference type="InterPro" id="IPR016454">
    <property type="entry name" value="Cysteine_dSase"/>
</dbReference>
<keyword evidence="4" id="KW-0808">Transferase</keyword>
<comment type="caution">
    <text evidence="12">The sequence shown here is derived from an EMBL/GenBank/DDBJ whole genome shotgun (WGS) entry which is preliminary data.</text>
</comment>
<dbReference type="InterPro" id="IPR015424">
    <property type="entry name" value="PyrdxlP-dep_Trfase"/>
</dbReference>
<keyword evidence="6" id="KW-0663">Pyridoxal phosphate</keyword>
<evidence type="ECO:0000256" key="6">
    <source>
        <dbReference type="ARBA" id="ARBA00022898"/>
    </source>
</evidence>
<evidence type="ECO:0000256" key="9">
    <source>
        <dbReference type="ARBA" id="ARBA00050776"/>
    </source>
</evidence>
<evidence type="ECO:0000256" key="10">
    <source>
        <dbReference type="RuleBase" id="RU004504"/>
    </source>
</evidence>
<keyword evidence="13" id="KW-1185">Reference proteome</keyword>
<evidence type="ECO:0000256" key="1">
    <source>
        <dbReference type="ARBA" id="ARBA00001933"/>
    </source>
</evidence>
<dbReference type="GO" id="GO:0046872">
    <property type="term" value="F:metal ion binding"/>
    <property type="evidence" value="ECO:0007669"/>
    <property type="project" value="UniProtKB-KW"/>
</dbReference>